<evidence type="ECO:0000313" key="4">
    <source>
        <dbReference type="Proteomes" id="UP001652625"/>
    </source>
</evidence>
<protein>
    <submittedName>
        <fullName evidence="5">Pleckstrin homology domain-containing family G member 7 isoform X9</fullName>
    </submittedName>
</protein>
<dbReference type="InterPro" id="IPR040181">
    <property type="entry name" value="PKHG5/7"/>
</dbReference>
<dbReference type="Pfam" id="PF00621">
    <property type="entry name" value="RhoGEF"/>
    <property type="match status" value="1"/>
</dbReference>
<dbReference type="GeneID" id="100210575"/>
<dbReference type="SMART" id="SM00325">
    <property type="entry name" value="RhoGEF"/>
    <property type="match status" value="1"/>
</dbReference>
<evidence type="ECO:0000313" key="5">
    <source>
        <dbReference type="RefSeq" id="XP_065667892.1"/>
    </source>
</evidence>
<dbReference type="Pfam" id="PF16652">
    <property type="entry name" value="PH_13"/>
    <property type="match status" value="1"/>
</dbReference>
<dbReference type="Proteomes" id="UP001652625">
    <property type="component" value="Chromosome 12"/>
</dbReference>
<feature type="compositionally biased region" description="Basic and acidic residues" evidence="1">
    <location>
        <begin position="106"/>
        <end position="115"/>
    </location>
</feature>
<dbReference type="SUPFAM" id="SSF50729">
    <property type="entry name" value="PH domain-like"/>
    <property type="match status" value="1"/>
</dbReference>
<name>A0ABM4D0W9_HYDVU</name>
<evidence type="ECO:0000256" key="1">
    <source>
        <dbReference type="SAM" id="MobiDB-lite"/>
    </source>
</evidence>
<proteinExistence type="predicted"/>
<keyword evidence="4" id="KW-1185">Reference proteome</keyword>
<evidence type="ECO:0000259" key="2">
    <source>
        <dbReference type="PROSITE" id="PS50003"/>
    </source>
</evidence>
<feature type="domain" description="DH" evidence="3">
    <location>
        <begin position="346"/>
        <end position="538"/>
    </location>
</feature>
<dbReference type="InterPro" id="IPR011993">
    <property type="entry name" value="PH-like_dom_sf"/>
</dbReference>
<dbReference type="InterPro" id="IPR035899">
    <property type="entry name" value="DBL_dom_sf"/>
</dbReference>
<dbReference type="InterPro" id="IPR000219">
    <property type="entry name" value="DH_dom"/>
</dbReference>
<dbReference type="PROSITE" id="PS50010">
    <property type="entry name" value="DH_2"/>
    <property type="match status" value="1"/>
</dbReference>
<accession>A0ABM4D0W9</accession>
<dbReference type="Gene3D" id="1.20.900.10">
    <property type="entry name" value="Dbl homology (DH) domain"/>
    <property type="match status" value="1"/>
</dbReference>
<feature type="domain" description="PH" evidence="2">
    <location>
        <begin position="592"/>
        <end position="723"/>
    </location>
</feature>
<reference evidence="5" key="1">
    <citation type="submission" date="2025-08" db="UniProtKB">
        <authorList>
            <consortium name="RefSeq"/>
        </authorList>
    </citation>
    <scope>IDENTIFICATION</scope>
</reference>
<dbReference type="PANTHER" id="PTHR13217">
    <property type="entry name" value="PLECKSTRIN HOMOLOGY DOMAIN-CONTAINING FAMILY G MEMBER 7"/>
    <property type="match status" value="1"/>
</dbReference>
<organism evidence="4 5">
    <name type="scientific">Hydra vulgaris</name>
    <name type="common">Hydra</name>
    <name type="synonym">Hydra attenuata</name>
    <dbReference type="NCBI Taxonomy" id="6087"/>
    <lineage>
        <taxon>Eukaryota</taxon>
        <taxon>Metazoa</taxon>
        <taxon>Cnidaria</taxon>
        <taxon>Hydrozoa</taxon>
        <taxon>Hydroidolina</taxon>
        <taxon>Anthoathecata</taxon>
        <taxon>Aplanulata</taxon>
        <taxon>Hydridae</taxon>
        <taxon>Hydra</taxon>
    </lineage>
</organism>
<dbReference type="InterPro" id="IPR001849">
    <property type="entry name" value="PH_domain"/>
</dbReference>
<gene>
    <name evidence="5" type="primary">LOC100210575</name>
</gene>
<evidence type="ECO:0000259" key="3">
    <source>
        <dbReference type="PROSITE" id="PS50010"/>
    </source>
</evidence>
<dbReference type="PROSITE" id="PS50003">
    <property type="entry name" value="PH_DOMAIN"/>
    <property type="match status" value="1"/>
</dbReference>
<feature type="compositionally biased region" description="Basic and acidic residues" evidence="1">
    <location>
        <begin position="125"/>
        <end position="138"/>
    </location>
</feature>
<dbReference type="SUPFAM" id="SSF48065">
    <property type="entry name" value="DBL homology domain (DH-domain)"/>
    <property type="match status" value="1"/>
</dbReference>
<feature type="region of interest" description="Disordered" evidence="1">
    <location>
        <begin position="106"/>
        <end position="138"/>
    </location>
</feature>
<dbReference type="PANTHER" id="PTHR13217:SF6">
    <property type="entry name" value="PLECKSTRIN HOMOLOGY DOMAIN-CONTAINING FAMILY G MEMBER 7"/>
    <property type="match status" value="1"/>
</dbReference>
<sequence>MKIINNAMENSAQGLISEIEFGGNHSACETTSDNSTTLAKPLIWDGSGNILFNEDHKALCRSPSNRSIQSIPGNENPPARDVRFQRSLFARKKSSSFCAHDLNKESMSKKYDSRNRSKSGNLPEQKSDESMSKLKHQNSFDELPRKSIDTQLNGHHAIGQNALRDKLILQFNGHRESNTLVTNSAPCSPGQSVAHPALLKLAGETDEDAKVRKEALLSRDRMRNSTVVQIPSASIQMDLHTLYLDKINQQNKGIPGSPKLRSQTIFIDEENQKKNGGKFALIKQKLKREDSLTGNNEVDDFKGLLAHIRSNLCEASEHDLSVYKGSHWSTVNSGNVINSNDGVDNERFEALWELFYAEITYLMDHLIVLNDVFAKQLQHAKGFGFLTEVNESTLFANLDSLIEATSEFAKRLIKIFQDCQSVLTASTKNIVEAFREFDKLLTPQYNEYCLNYQRAKTHLENLKRSEMFLTFLKWCEQDNRCQRLRLEDFLVAPLQHLTKYPLLLKAIRKRTPNHDKHTFLLSTTIINIENSIKSIEKKYSALVNLQRIQEIHESLAWPVIVDPDKTCFLPESVKNVIASSHCENILMNPNRVLIQEGILTLADNNKTEFYTFLFDDMLMFTKFRKKNKRRSGSASDEIKSFDMSRRRFPTWEPTSAQYTVYKQPIPLDRLRLYNCDEQSLPVKNAFCVLHYNRYHQPVSAYTLISPSPEEKKNWMKNIEMASDKVNLEISNTAKEHSSDEEYML</sequence>
<dbReference type="Gene3D" id="2.30.29.30">
    <property type="entry name" value="Pleckstrin-homology domain (PH domain)/Phosphotyrosine-binding domain (PTB)"/>
    <property type="match status" value="1"/>
</dbReference>
<dbReference type="SMART" id="SM00233">
    <property type="entry name" value="PH"/>
    <property type="match status" value="1"/>
</dbReference>
<dbReference type="RefSeq" id="XP_065667892.1">
    <property type="nucleotide sequence ID" value="XM_065811820.1"/>
</dbReference>